<keyword evidence="2" id="KW-1185">Reference proteome</keyword>
<accession>A0A1I1JJK2</accession>
<protein>
    <submittedName>
        <fullName evidence="1">Uncharacterized protein</fullName>
    </submittedName>
</protein>
<dbReference type="Proteomes" id="UP000199058">
    <property type="component" value="Unassembled WGS sequence"/>
</dbReference>
<dbReference type="AlphaFoldDB" id="A0A1I1JJK2"/>
<name>A0A1I1JJK2_9GAMM</name>
<reference evidence="1 2" key="1">
    <citation type="submission" date="2016-10" db="EMBL/GenBank/DDBJ databases">
        <authorList>
            <person name="de Groot N.N."/>
        </authorList>
    </citation>
    <scope>NUCLEOTIDE SEQUENCE [LARGE SCALE GENOMIC DNA]</scope>
    <source>
        <strain evidence="1 2">DSM 18438</strain>
    </source>
</reference>
<gene>
    <name evidence="1" type="ORF">SAMN05660443_2836</name>
</gene>
<evidence type="ECO:0000313" key="2">
    <source>
        <dbReference type="Proteomes" id="UP000199058"/>
    </source>
</evidence>
<organism evidence="1 2">
    <name type="scientific">Marinospirillum celere</name>
    <dbReference type="NCBI Taxonomy" id="1122252"/>
    <lineage>
        <taxon>Bacteria</taxon>
        <taxon>Pseudomonadati</taxon>
        <taxon>Pseudomonadota</taxon>
        <taxon>Gammaproteobacteria</taxon>
        <taxon>Oceanospirillales</taxon>
        <taxon>Oceanospirillaceae</taxon>
        <taxon>Marinospirillum</taxon>
    </lineage>
</organism>
<proteinExistence type="predicted"/>
<evidence type="ECO:0000313" key="1">
    <source>
        <dbReference type="EMBL" id="SFC48656.1"/>
    </source>
</evidence>
<dbReference type="EMBL" id="FOLH01000007">
    <property type="protein sequence ID" value="SFC48656.1"/>
    <property type="molecule type" value="Genomic_DNA"/>
</dbReference>
<sequence length="183" mass="21003">MARQYMTLGYYSGFDDFFKAKLEVMDFEQNHVWGDTKQIRALVQEQKLKDENDLEGLAELLRDEGLLHLTGHLISGLTMDLALRHLKSIELPLREDEKRFATAWTTIHKLPATRSGKLKRQVKLPIGTYQEGAEVHQILLDLKPSFPLFDIDLALEEGVNKMLLIRREDNLAETSDSNPRQSA</sequence>